<dbReference type="HAMAP" id="MF_01416">
    <property type="entry name" value="ATP_synth_delta_bact"/>
    <property type="match status" value="1"/>
</dbReference>
<dbReference type="Pfam" id="PF00213">
    <property type="entry name" value="OSCP"/>
    <property type="match status" value="1"/>
</dbReference>
<comment type="function">
    <text evidence="7">This protein is part of the stalk that links CF(0) to CF(1). It either transmits conformational changes from CF(0) to CF(1) or is implicated in proton conduction.</text>
</comment>
<dbReference type="InterPro" id="IPR020781">
    <property type="entry name" value="ATPase_OSCP/d_CS"/>
</dbReference>
<evidence type="ECO:0000256" key="7">
    <source>
        <dbReference type="HAMAP-Rule" id="MF_01416"/>
    </source>
</evidence>
<gene>
    <name evidence="7 8" type="primary">atpH</name>
    <name evidence="8" type="ORF">MKP09_02500</name>
</gene>
<dbReference type="EMBL" id="JAKWBL010000001">
    <property type="protein sequence ID" value="MCH5596873.1"/>
    <property type="molecule type" value="Genomic_DNA"/>
</dbReference>
<name>A0ABS9SEU1_9BACT</name>
<dbReference type="PROSITE" id="PS00389">
    <property type="entry name" value="ATPASE_DELTA"/>
    <property type="match status" value="1"/>
</dbReference>
<dbReference type="InterPro" id="IPR000711">
    <property type="entry name" value="ATPase_OSCP/dsu"/>
</dbReference>
<evidence type="ECO:0000313" key="9">
    <source>
        <dbReference type="Proteomes" id="UP001202248"/>
    </source>
</evidence>
<reference evidence="8 9" key="1">
    <citation type="submission" date="2022-02" db="EMBL/GenBank/DDBJ databases">
        <authorList>
            <person name="Min J."/>
        </authorList>
    </citation>
    <scope>NUCLEOTIDE SEQUENCE [LARGE SCALE GENOMIC DNA]</scope>
    <source>
        <strain evidence="8 9">GR10-1</strain>
    </source>
</reference>
<evidence type="ECO:0000256" key="2">
    <source>
        <dbReference type="ARBA" id="ARBA00022448"/>
    </source>
</evidence>
<evidence type="ECO:0000313" key="8">
    <source>
        <dbReference type="EMBL" id="MCH5596873.1"/>
    </source>
</evidence>
<comment type="function">
    <text evidence="7">F(1)F(0) ATP synthase produces ATP from ADP in the presence of a proton or sodium gradient. F-type ATPases consist of two structural domains, F(1) containing the extramembraneous catalytic core and F(0) containing the membrane proton channel, linked together by a central stalk and a peripheral stalk. During catalysis, ATP synthesis in the catalytic domain of F(1) is coupled via a rotary mechanism of the central stalk subunits to proton translocation.</text>
</comment>
<evidence type="ECO:0000256" key="5">
    <source>
        <dbReference type="ARBA" id="ARBA00023136"/>
    </source>
</evidence>
<keyword evidence="9" id="KW-1185">Reference proteome</keyword>
<keyword evidence="7" id="KW-0139">CF(1)</keyword>
<keyword evidence="5 7" id="KW-0472">Membrane</keyword>
<dbReference type="PANTHER" id="PTHR11910">
    <property type="entry name" value="ATP SYNTHASE DELTA CHAIN"/>
    <property type="match status" value="1"/>
</dbReference>
<keyword evidence="7" id="KW-1003">Cell membrane</keyword>
<comment type="caution">
    <text evidence="8">The sequence shown here is derived from an EMBL/GenBank/DDBJ whole genome shotgun (WGS) entry which is preliminary data.</text>
</comment>
<dbReference type="RefSeq" id="WP_240826285.1">
    <property type="nucleotide sequence ID" value="NZ_JAKWBL010000001.1"/>
</dbReference>
<comment type="similarity">
    <text evidence="7">Belongs to the ATPase delta chain family.</text>
</comment>
<dbReference type="NCBIfam" id="TIGR01145">
    <property type="entry name" value="ATP_synt_delta"/>
    <property type="match status" value="1"/>
</dbReference>
<sequence length="187" mass="21227">MLNPRLAYRYAKALLDIAIEKGQLDRVFTDVQWLKEVCQQSSDFVSLLRSPIIKADKKQKIVDAITKDSISEITNGFIRLLISKVRESHLPEMLNEFVKLYKQHKNISTVKLTTAVPVSDAVKDGIIAQVKKAADIENVELEETVNPDIIGGFVLEMGDKMIDASIAYDLREVAKQFKNNDFIYKVR</sequence>
<evidence type="ECO:0000256" key="1">
    <source>
        <dbReference type="ARBA" id="ARBA00004370"/>
    </source>
</evidence>
<dbReference type="PRINTS" id="PR00125">
    <property type="entry name" value="ATPASEDELTA"/>
</dbReference>
<dbReference type="InterPro" id="IPR026015">
    <property type="entry name" value="ATP_synth_OSCP/delta_N_sf"/>
</dbReference>
<dbReference type="Gene3D" id="1.10.520.20">
    <property type="entry name" value="N-terminal domain of the delta subunit of the F1F0-ATP synthase"/>
    <property type="match status" value="1"/>
</dbReference>
<comment type="subcellular location">
    <subcellularLocation>
        <location evidence="7">Cell membrane</location>
        <topology evidence="7">Peripheral membrane protein</topology>
    </subcellularLocation>
    <subcellularLocation>
        <location evidence="1">Membrane</location>
    </subcellularLocation>
</comment>
<evidence type="ECO:0000256" key="4">
    <source>
        <dbReference type="ARBA" id="ARBA00023065"/>
    </source>
</evidence>
<evidence type="ECO:0000256" key="3">
    <source>
        <dbReference type="ARBA" id="ARBA00022781"/>
    </source>
</evidence>
<keyword evidence="4 7" id="KW-0406">Ion transport</keyword>
<evidence type="ECO:0000256" key="6">
    <source>
        <dbReference type="ARBA" id="ARBA00023310"/>
    </source>
</evidence>
<protein>
    <recommendedName>
        <fullName evidence="7">ATP synthase subunit delta</fullName>
    </recommendedName>
    <alternativeName>
        <fullName evidence="7">ATP synthase F(1) sector subunit delta</fullName>
    </alternativeName>
    <alternativeName>
        <fullName evidence="7">F-type ATPase subunit delta</fullName>
        <shortName evidence="7">F-ATPase subunit delta</shortName>
    </alternativeName>
</protein>
<dbReference type="Proteomes" id="UP001202248">
    <property type="component" value="Unassembled WGS sequence"/>
</dbReference>
<accession>A0ABS9SEU1</accession>
<keyword evidence="3 7" id="KW-0375">Hydrogen ion transport</keyword>
<keyword evidence="2 7" id="KW-0813">Transport</keyword>
<organism evidence="8 9">
    <name type="scientific">Niabella ginsengisoli</name>
    <dbReference type="NCBI Taxonomy" id="522298"/>
    <lineage>
        <taxon>Bacteria</taxon>
        <taxon>Pseudomonadati</taxon>
        <taxon>Bacteroidota</taxon>
        <taxon>Chitinophagia</taxon>
        <taxon>Chitinophagales</taxon>
        <taxon>Chitinophagaceae</taxon>
        <taxon>Niabella</taxon>
    </lineage>
</organism>
<keyword evidence="6 7" id="KW-0066">ATP synthesis</keyword>
<dbReference type="SUPFAM" id="SSF47928">
    <property type="entry name" value="N-terminal domain of the delta subunit of the F1F0-ATP synthase"/>
    <property type="match status" value="1"/>
</dbReference>
<proteinExistence type="inferred from homology"/>